<dbReference type="InterPro" id="IPR025930">
    <property type="entry name" value="NETI"/>
</dbReference>
<evidence type="ECO:0000313" key="2">
    <source>
        <dbReference type="EMBL" id="MFD2831443.1"/>
    </source>
</evidence>
<feature type="compositionally biased region" description="Basic residues" evidence="1">
    <location>
        <begin position="1"/>
        <end position="10"/>
    </location>
</feature>
<comment type="caution">
    <text evidence="2">The sequence shown here is derived from an EMBL/GenBank/DDBJ whole genome shotgun (WGS) entry which is preliminary data.</text>
</comment>
<protein>
    <submittedName>
        <fullName evidence="2">NETI motif-containing protein</fullName>
    </submittedName>
</protein>
<gene>
    <name evidence="2" type="ORF">ACFSX4_13285</name>
</gene>
<dbReference type="RefSeq" id="WP_377775706.1">
    <property type="nucleotide sequence ID" value="NZ_JBHUOQ010000005.1"/>
</dbReference>
<name>A0ABW5WZZ6_9STAP</name>
<reference evidence="3" key="1">
    <citation type="journal article" date="2019" name="Int. J. Syst. Evol. Microbiol.">
        <title>The Global Catalogue of Microorganisms (GCM) 10K type strain sequencing project: providing services to taxonomists for standard genome sequencing and annotation.</title>
        <authorList>
            <consortium name="The Broad Institute Genomics Platform"/>
            <consortium name="The Broad Institute Genome Sequencing Center for Infectious Disease"/>
            <person name="Wu L."/>
            <person name="Ma J."/>
        </authorList>
    </citation>
    <scope>NUCLEOTIDE SEQUENCE [LARGE SCALE GENOMIC DNA]</scope>
    <source>
        <strain evidence="3">KCTC 33575</strain>
    </source>
</reference>
<proteinExistence type="predicted"/>
<evidence type="ECO:0000256" key="1">
    <source>
        <dbReference type="SAM" id="MobiDB-lite"/>
    </source>
</evidence>
<feature type="region of interest" description="Disordered" evidence="1">
    <location>
        <begin position="1"/>
        <end position="22"/>
    </location>
</feature>
<dbReference type="Proteomes" id="UP001597519">
    <property type="component" value="Unassembled WGS sequence"/>
</dbReference>
<dbReference type="Pfam" id="PF14044">
    <property type="entry name" value="NETI"/>
    <property type="match status" value="1"/>
</dbReference>
<organism evidence="2 3">
    <name type="scientific">Corticicoccus populi</name>
    <dbReference type="NCBI Taxonomy" id="1812821"/>
    <lineage>
        <taxon>Bacteria</taxon>
        <taxon>Bacillati</taxon>
        <taxon>Bacillota</taxon>
        <taxon>Bacilli</taxon>
        <taxon>Bacillales</taxon>
        <taxon>Staphylococcaceae</taxon>
        <taxon>Corticicoccus</taxon>
    </lineage>
</organism>
<dbReference type="EMBL" id="JBHUOQ010000005">
    <property type="protein sequence ID" value="MFD2831443.1"/>
    <property type="molecule type" value="Genomic_DNA"/>
</dbReference>
<keyword evidence="3" id="KW-1185">Reference proteome</keyword>
<sequence length="77" mass="9307">MNRKKQKKQNNRTLDRTQTDRKKFSVLPDEDIPDCLERMRQEGYTPVRRKEVPVFKKDSNGMRVSHQEIIFEGRLMK</sequence>
<accession>A0ABW5WZZ6</accession>
<feature type="compositionally biased region" description="Basic and acidic residues" evidence="1">
    <location>
        <begin position="13"/>
        <end position="22"/>
    </location>
</feature>
<evidence type="ECO:0000313" key="3">
    <source>
        <dbReference type="Proteomes" id="UP001597519"/>
    </source>
</evidence>